<accession>A0A5P8VUD5</accession>
<sequence>MRTDSSLLRSHSLNVKTFGVLTYTEITQFALRSHTFNPLQNTLQPR</sequence>
<evidence type="ECO:0000313" key="1">
    <source>
        <dbReference type="EMBL" id="QFS44068.1"/>
    </source>
</evidence>
<evidence type="ECO:0000313" key="2">
    <source>
        <dbReference type="Proteomes" id="UP000326678"/>
    </source>
</evidence>
<dbReference type="Proteomes" id="UP000326678">
    <property type="component" value="Chromosome Gxm1"/>
</dbReference>
<dbReference type="KEGG" id="nsh:GXM_01541"/>
<dbReference type="AlphaFoldDB" id="A0A5P8VUD5"/>
<dbReference type="EMBL" id="CP045226">
    <property type="protein sequence ID" value="QFS44068.1"/>
    <property type="molecule type" value="Genomic_DNA"/>
</dbReference>
<reference evidence="1 2" key="1">
    <citation type="submission" date="2019-10" db="EMBL/GenBank/DDBJ databases">
        <title>Genomic and transcriptomic insights into the perfect genentic adaptation of a filamentous nitrogen-fixing cyanobacterium to rice fields.</title>
        <authorList>
            <person name="Chen Z."/>
        </authorList>
    </citation>
    <scope>NUCLEOTIDE SEQUENCE [LARGE SCALE GENOMIC DNA]</scope>
    <source>
        <strain evidence="1">CCNUC1</strain>
    </source>
</reference>
<gene>
    <name evidence="1" type="ORF">GXM_01541</name>
</gene>
<keyword evidence="2" id="KW-1185">Reference proteome</keyword>
<protein>
    <submittedName>
        <fullName evidence="1">Uncharacterized protein</fullName>
    </submittedName>
</protein>
<dbReference type="RefSeq" id="WP_181985036.1">
    <property type="nucleotide sequence ID" value="NZ_CP045226.1"/>
</dbReference>
<proteinExistence type="predicted"/>
<name>A0A5P8VUD5_9NOSO</name>
<organism evidence="1 2">
    <name type="scientific">Nostoc sphaeroides CCNUC1</name>
    <dbReference type="NCBI Taxonomy" id="2653204"/>
    <lineage>
        <taxon>Bacteria</taxon>
        <taxon>Bacillati</taxon>
        <taxon>Cyanobacteriota</taxon>
        <taxon>Cyanophyceae</taxon>
        <taxon>Nostocales</taxon>
        <taxon>Nostocaceae</taxon>
        <taxon>Nostoc</taxon>
    </lineage>
</organism>